<dbReference type="Pfam" id="PF01244">
    <property type="entry name" value="Peptidase_M19"/>
    <property type="match status" value="1"/>
</dbReference>
<dbReference type="InterPro" id="IPR008257">
    <property type="entry name" value="Pept_M19"/>
</dbReference>
<organism evidence="1 2">
    <name type="scientific">Nocardia huaxiensis</name>
    <dbReference type="NCBI Taxonomy" id="2755382"/>
    <lineage>
        <taxon>Bacteria</taxon>
        <taxon>Bacillati</taxon>
        <taxon>Actinomycetota</taxon>
        <taxon>Actinomycetes</taxon>
        <taxon>Mycobacteriales</taxon>
        <taxon>Nocardiaceae</taxon>
        <taxon>Nocardia</taxon>
    </lineage>
</organism>
<gene>
    <name evidence="1" type="ORF">H0264_22065</name>
</gene>
<protein>
    <submittedName>
        <fullName evidence="1">Membrane dipeptidase</fullName>
    </submittedName>
</protein>
<reference evidence="1 2" key="1">
    <citation type="submission" date="2020-07" db="EMBL/GenBank/DDBJ databases">
        <authorList>
            <person name="Zhuang K."/>
            <person name="Ran Y."/>
        </authorList>
    </citation>
    <scope>NUCLEOTIDE SEQUENCE [LARGE SCALE GENOMIC DNA]</scope>
    <source>
        <strain evidence="1 2">WCH-YHL-001</strain>
    </source>
</reference>
<dbReference type="SUPFAM" id="SSF51556">
    <property type="entry name" value="Metallo-dependent hydrolases"/>
    <property type="match status" value="1"/>
</dbReference>
<name>A0A7D7A2V7_9NOCA</name>
<evidence type="ECO:0000313" key="1">
    <source>
        <dbReference type="EMBL" id="QLY34589.1"/>
    </source>
</evidence>
<dbReference type="PROSITE" id="PS51365">
    <property type="entry name" value="RENAL_DIPEPTIDASE_2"/>
    <property type="match status" value="1"/>
</dbReference>
<dbReference type="CDD" id="cd01301">
    <property type="entry name" value="rDP_like"/>
    <property type="match status" value="1"/>
</dbReference>
<dbReference type="Proteomes" id="UP000515512">
    <property type="component" value="Chromosome"/>
</dbReference>
<dbReference type="EMBL" id="CP059399">
    <property type="protein sequence ID" value="QLY34589.1"/>
    <property type="molecule type" value="Genomic_DNA"/>
</dbReference>
<dbReference type="GO" id="GO:0006508">
    <property type="term" value="P:proteolysis"/>
    <property type="evidence" value="ECO:0007669"/>
    <property type="project" value="InterPro"/>
</dbReference>
<dbReference type="Gene3D" id="3.20.20.140">
    <property type="entry name" value="Metal-dependent hydrolases"/>
    <property type="match status" value="1"/>
</dbReference>
<dbReference type="GO" id="GO:0070573">
    <property type="term" value="F:metallodipeptidase activity"/>
    <property type="evidence" value="ECO:0007669"/>
    <property type="project" value="InterPro"/>
</dbReference>
<proteinExistence type="predicted"/>
<dbReference type="PANTHER" id="PTHR10443">
    <property type="entry name" value="MICROSOMAL DIPEPTIDASE"/>
    <property type="match status" value="1"/>
</dbReference>
<dbReference type="KEGG" id="nhu:H0264_22065"/>
<accession>A0A7D7A2V7</accession>
<sequence length="320" mass="34347">MLVVKRPRERWGSYFRENWLPQLRRGGVTVQVLSVYVDHKLYAESALRETLRMIEAAHVIAEQNSDQVRLCTTRAEVDAAQHSGRIALLLAIEGCGPLAPDLALLGQVHRLGVRMVSLVHMGRNAFADASDEPASNAGLSALGVEALREIEALGMLFDISHLNERGVDDVLELSTQPVIASHSAAHALRPHHRNLTDAQLRAVSAAGGVVCVNYMASFVAMRNATVADLADQVDHVTAIAGIDHVGIGPDFVAEVFAEIAPATVGPGFDDFDPIETIAGLEGPAGLPLLEAELRRRGWAEESIGKFNGANVLRLIAQVCG</sequence>
<keyword evidence="2" id="KW-1185">Reference proteome</keyword>
<evidence type="ECO:0000313" key="2">
    <source>
        <dbReference type="Proteomes" id="UP000515512"/>
    </source>
</evidence>
<dbReference type="PANTHER" id="PTHR10443:SF12">
    <property type="entry name" value="DIPEPTIDASE"/>
    <property type="match status" value="1"/>
</dbReference>
<dbReference type="InterPro" id="IPR032466">
    <property type="entry name" value="Metal_Hydrolase"/>
</dbReference>
<dbReference type="AlphaFoldDB" id="A0A7D7A2V7"/>